<dbReference type="PANTHER" id="PTHR43877">
    <property type="entry name" value="AMINOALKYLPHOSPHONATE N-ACETYLTRANSFERASE-RELATED-RELATED"/>
    <property type="match status" value="1"/>
</dbReference>
<dbReference type="SUPFAM" id="SSF55729">
    <property type="entry name" value="Acyl-CoA N-acyltransferases (Nat)"/>
    <property type="match status" value="1"/>
</dbReference>
<evidence type="ECO:0000313" key="4">
    <source>
        <dbReference type="EMBL" id="OBA87796.1"/>
    </source>
</evidence>
<organism evidence="4 5">
    <name type="scientific">Mycolicibacterium mucogenicum</name>
    <name type="common">Mycobacterium mucogenicum</name>
    <dbReference type="NCBI Taxonomy" id="56689"/>
    <lineage>
        <taxon>Bacteria</taxon>
        <taxon>Bacillati</taxon>
        <taxon>Actinomycetota</taxon>
        <taxon>Actinomycetes</taxon>
        <taxon>Mycobacteriales</taxon>
        <taxon>Mycobacteriaceae</taxon>
        <taxon>Mycolicibacterium</taxon>
    </lineage>
</organism>
<dbReference type="RefSeq" id="WP_064858790.1">
    <property type="nucleotide sequence ID" value="NZ_LZSF01000119.1"/>
</dbReference>
<keyword evidence="1" id="KW-0808">Transferase</keyword>
<sequence length="169" mass="18270">MNDVTIRRRCQADLAALADVLVRVHARDGYPVEGVDNPEAWIAPPAELAAWTAVYEAQPIGHVSLARAHDSDDAAILWQRTTGGDVSQLAILARLFVDPGHRNLGAGALLMGAAHRFAAERQLAVALDVMLKDHGAIRLYEKLGYRRLGTIGHEHTGGKVEAAAVYFFA</sequence>
<reference evidence="4 5" key="1">
    <citation type="submission" date="2016-06" db="EMBL/GenBank/DDBJ databases">
        <authorList>
            <person name="Kjaerup R.B."/>
            <person name="Dalgaard T.S."/>
            <person name="Juul-Madsen H.R."/>
        </authorList>
    </citation>
    <scope>NUCLEOTIDE SEQUENCE [LARGE SCALE GENOMIC DNA]</scope>
    <source>
        <strain evidence="4 5">1199456.5</strain>
    </source>
</reference>
<dbReference type="Gene3D" id="3.40.630.30">
    <property type="match status" value="1"/>
</dbReference>
<feature type="domain" description="N-acetyltransferase" evidence="3">
    <location>
        <begin position="4"/>
        <end position="169"/>
    </location>
</feature>
<dbReference type="InterPro" id="IPR016181">
    <property type="entry name" value="Acyl_CoA_acyltransferase"/>
</dbReference>
<evidence type="ECO:0000256" key="1">
    <source>
        <dbReference type="ARBA" id="ARBA00022679"/>
    </source>
</evidence>
<dbReference type="Proteomes" id="UP000093962">
    <property type="component" value="Unassembled WGS sequence"/>
</dbReference>
<dbReference type="AlphaFoldDB" id="A0A1A0MRV8"/>
<gene>
    <name evidence="4" type="ORF">A5642_18720</name>
</gene>
<dbReference type="OrthoDB" id="4458954at2"/>
<dbReference type="PANTHER" id="PTHR43877:SF2">
    <property type="entry name" value="AMINOALKYLPHOSPHONATE N-ACETYLTRANSFERASE-RELATED"/>
    <property type="match status" value="1"/>
</dbReference>
<dbReference type="EMBL" id="LZSF01000119">
    <property type="protein sequence ID" value="OBA87796.1"/>
    <property type="molecule type" value="Genomic_DNA"/>
</dbReference>
<dbReference type="InterPro" id="IPR050832">
    <property type="entry name" value="Bact_Acetyltransf"/>
</dbReference>
<comment type="caution">
    <text evidence="4">The sequence shown here is derived from an EMBL/GenBank/DDBJ whole genome shotgun (WGS) entry which is preliminary data.</text>
</comment>
<accession>A0A1A0MRV8</accession>
<evidence type="ECO:0000313" key="5">
    <source>
        <dbReference type="Proteomes" id="UP000093962"/>
    </source>
</evidence>
<evidence type="ECO:0000259" key="3">
    <source>
        <dbReference type="PROSITE" id="PS51186"/>
    </source>
</evidence>
<protein>
    <recommendedName>
        <fullName evidence="3">N-acetyltransferase domain-containing protein</fullName>
    </recommendedName>
</protein>
<dbReference type="Pfam" id="PF00583">
    <property type="entry name" value="Acetyltransf_1"/>
    <property type="match status" value="1"/>
</dbReference>
<dbReference type="CDD" id="cd04301">
    <property type="entry name" value="NAT_SF"/>
    <property type="match status" value="1"/>
</dbReference>
<name>A0A1A0MRV8_MYCMU</name>
<dbReference type="PROSITE" id="PS51186">
    <property type="entry name" value="GNAT"/>
    <property type="match status" value="1"/>
</dbReference>
<keyword evidence="2" id="KW-0012">Acyltransferase</keyword>
<evidence type="ECO:0000256" key="2">
    <source>
        <dbReference type="ARBA" id="ARBA00023315"/>
    </source>
</evidence>
<dbReference type="GO" id="GO:0016747">
    <property type="term" value="F:acyltransferase activity, transferring groups other than amino-acyl groups"/>
    <property type="evidence" value="ECO:0007669"/>
    <property type="project" value="InterPro"/>
</dbReference>
<dbReference type="InterPro" id="IPR000182">
    <property type="entry name" value="GNAT_dom"/>
</dbReference>
<proteinExistence type="predicted"/>